<reference evidence="2" key="1">
    <citation type="submission" date="2017-09" db="EMBL/GenBank/DDBJ databases">
        <title>Depth-based differentiation of microbial function through sediment-hosted aquifers and enrichment of novel symbionts in the deep terrestrial subsurface.</title>
        <authorList>
            <person name="Probst A.J."/>
            <person name="Ladd B."/>
            <person name="Jarett J.K."/>
            <person name="Geller-Mcgrath D.E."/>
            <person name="Sieber C.M.K."/>
            <person name="Emerson J.B."/>
            <person name="Anantharaman K."/>
            <person name="Thomas B.C."/>
            <person name="Malmstrom R."/>
            <person name="Stieglmeier M."/>
            <person name="Klingl A."/>
            <person name="Woyke T."/>
            <person name="Ryan C.M."/>
            <person name="Banfield J.F."/>
        </authorList>
    </citation>
    <scope>NUCLEOTIDE SEQUENCE [LARGE SCALE GENOMIC DNA]</scope>
</reference>
<organism evidence="1 2">
    <name type="scientific">bacterium (Candidatus Gribaldobacteria) CG_4_8_14_3_um_filter_42_11</name>
    <dbReference type="NCBI Taxonomy" id="2014267"/>
    <lineage>
        <taxon>Bacteria</taxon>
        <taxon>Candidatus Gribaldobacteria</taxon>
    </lineage>
</organism>
<gene>
    <name evidence="1" type="ORF">COZ78_01345</name>
</gene>
<evidence type="ECO:0008006" key="3">
    <source>
        <dbReference type="Google" id="ProtNLM"/>
    </source>
</evidence>
<comment type="caution">
    <text evidence="1">The sequence shown here is derived from an EMBL/GenBank/DDBJ whole genome shotgun (WGS) entry which is preliminary data.</text>
</comment>
<proteinExistence type="predicted"/>
<evidence type="ECO:0000313" key="2">
    <source>
        <dbReference type="Proteomes" id="UP000230505"/>
    </source>
</evidence>
<protein>
    <recommendedName>
        <fullName evidence="3">30S ribosomal protein S21</fullName>
    </recommendedName>
</protein>
<dbReference type="AlphaFoldDB" id="A0A2M7IYG5"/>
<sequence length="77" mass="9046">MPLKVQKQGKESSQSVIRRFTQKIRKSGILLQARKKQFKKRPKSKPLLKASALRRDAKKREFIEARKMGKPTANERR</sequence>
<name>A0A2M7IYG5_9BACT</name>
<dbReference type="Proteomes" id="UP000230505">
    <property type="component" value="Unassembled WGS sequence"/>
</dbReference>
<evidence type="ECO:0000313" key="1">
    <source>
        <dbReference type="EMBL" id="PIX03231.1"/>
    </source>
</evidence>
<dbReference type="EMBL" id="PFHV01000037">
    <property type="protein sequence ID" value="PIX03231.1"/>
    <property type="molecule type" value="Genomic_DNA"/>
</dbReference>
<accession>A0A2M7IYG5</accession>